<dbReference type="InterPro" id="IPR021272">
    <property type="entry name" value="DUF2851"/>
</dbReference>
<accession>A0ABU9I9T2</accession>
<comment type="caution">
    <text evidence="1">The sequence shown here is derived from an EMBL/GenBank/DDBJ whole genome shotgun (WGS) entry which is preliminary data.</text>
</comment>
<dbReference type="Proteomes" id="UP001393056">
    <property type="component" value="Unassembled WGS sequence"/>
</dbReference>
<dbReference type="Pfam" id="PF11013">
    <property type="entry name" value="DUF2851"/>
    <property type="match status" value="1"/>
</dbReference>
<dbReference type="RefSeq" id="WP_341683522.1">
    <property type="nucleotide sequence ID" value="NZ_JBBYHT010000005.1"/>
</dbReference>
<evidence type="ECO:0000313" key="1">
    <source>
        <dbReference type="EMBL" id="MEL1248678.1"/>
    </source>
</evidence>
<sequence>MKEDFLHHVWQFKKFDIANLKTTKGESIQILNSGQYLQLAGPDFFNAQIIIENQKWAGNVEIHLKSSDWYIHNHEKDSNYDSVILHVVWEHDVPIFRKDNSEIPTLELKEYVALSDLHKYQSLVSQKSWIYCENELQNVDQFVFKNWQERLFFERLERKANLIFGLLETSNHDWEAVLFCLLVKNFGLNTNGEMFYKIAKSIPFSVVRKESFSLELLESLLLGQANLLSHDFQDSYARELQKSYHYLVQKHQLREKVIGSVEFFKHRPDNFPTIRLAQLANLYFYQKNLFSLVMNCSSINELYQVFNVGVSEYWETHYNFDRKSSKKMKKLSKSFVDLLVVNTIIPLQFAYARSRQKVITQDLIDLANSIPSEKNVIIDKFKTFGIASENVYESQALLQLKKEYCDLKKCLDCAVGHFILKK</sequence>
<evidence type="ECO:0000313" key="2">
    <source>
        <dbReference type="Proteomes" id="UP001393056"/>
    </source>
</evidence>
<protein>
    <submittedName>
        <fullName evidence="1">DUF2851 family protein</fullName>
    </submittedName>
</protein>
<proteinExistence type="predicted"/>
<dbReference type="EMBL" id="JBBYHT010000005">
    <property type="protein sequence ID" value="MEL1248678.1"/>
    <property type="molecule type" value="Genomic_DNA"/>
</dbReference>
<reference evidence="1 2" key="1">
    <citation type="submission" date="2024-04" db="EMBL/GenBank/DDBJ databases">
        <title>Flavobacterium sp. DGU41 16S ribosomal RNA gene Genome sequencing and assembly.</title>
        <authorList>
            <person name="Park S."/>
        </authorList>
    </citation>
    <scope>NUCLEOTIDE SEQUENCE [LARGE SCALE GENOMIC DNA]</scope>
    <source>
        <strain evidence="1 2">DGU41</strain>
    </source>
</reference>
<gene>
    <name evidence="1" type="ORF">AAEO58_11560</name>
</gene>
<keyword evidence="2" id="KW-1185">Reference proteome</keyword>
<name>A0ABU9I9T2_9FLAO</name>
<organism evidence="1 2">
    <name type="scientific">Flavobacterium helocola</name>
    <dbReference type="NCBI Taxonomy" id="3139139"/>
    <lineage>
        <taxon>Bacteria</taxon>
        <taxon>Pseudomonadati</taxon>
        <taxon>Bacteroidota</taxon>
        <taxon>Flavobacteriia</taxon>
        <taxon>Flavobacteriales</taxon>
        <taxon>Flavobacteriaceae</taxon>
        <taxon>Flavobacterium</taxon>
    </lineage>
</organism>